<evidence type="ECO:0000313" key="3">
    <source>
        <dbReference type="EMBL" id="OMJ87966.1"/>
    </source>
</evidence>
<accession>A0A1R2CGA2</accession>
<organism evidence="3 4">
    <name type="scientific">Stentor coeruleus</name>
    <dbReference type="NCBI Taxonomy" id="5963"/>
    <lineage>
        <taxon>Eukaryota</taxon>
        <taxon>Sar</taxon>
        <taxon>Alveolata</taxon>
        <taxon>Ciliophora</taxon>
        <taxon>Postciliodesmatophora</taxon>
        <taxon>Heterotrichea</taxon>
        <taxon>Heterotrichida</taxon>
        <taxon>Stentoridae</taxon>
        <taxon>Stentor</taxon>
    </lineage>
</organism>
<dbReference type="OrthoDB" id="312616at2759"/>
<dbReference type="AlphaFoldDB" id="A0A1R2CGA2"/>
<evidence type="ECO:0000256" key="1">
    <source>
        <dbReference type="PROSITE-ProRule" id="PRU00176"/>
    </source>
</evidence>
<dbReference type="SMART" id="SM00360">
    <property type="entry name" value="RRM"/>
    <property type="match status" value="1"/>
</dbReference>
<dbReference type="Gene3D" id="3.30.70.330">
    <property type="match status" value="1"/>
</dbReference>
<gene>
    <name evidence="3" type="ORF">SteCoe_10202</name>
</gene>
<feature type="domain" description="RRM" evidence="2">
    <location>
        <begin position="9"/>
        <end position="87"/>
    </location>
</feature>
<dbReference type="GO" id="GO:0005847">
    <property type="term" value="C:mRNA cleavage and polyadenylation specificity factor complex"/>
    <property type="evidence" value="ECO:0007669"/>
    <property type="project" value="TreeGrafter"/>
</dbReference>
<sequence length="185" mass="21446">MSRENTAERCVFVGNIPYDAKEEDLKTLFECVGPVLNFRLIKDRDSNKPKGYGFCEFKQKEYARSAIRNMNQAEFFGRNLRVDYSEKHRTALSLPEGPKQQNTLQDAISKLSISEAMALFQLLQEQSRLNEEDLFKTLNSRPYVLFSILKLMHRMNSECGINKVSQDGLLPLPQNGNYNYYNLYP</sequence>
<reference evidence="3 4" key="1">
    <citation type="submission" date="2016-11" db="EMBL/GenBank/DDBJ databases">
        <title>The macronuclear genome of Stentor coeruleus: a giant cell with tiny introns.</title>
        <authorList>
            <person name="Slabodnick M."/>
            <person name="Ruby J.G."/>
            <person name="Reiff S.B."/>
            <person name="Swart E.C."/>
            <person name="Gosai S."/>
            <person name="Prabakaran S."/>
            <person name="Witkowska E."/>
            <person name="Larue G.E."/>
            <person name="Fisher S."/>
            <person name="Freeman R.M."/>
            <person name="Gunawardena J."/>
            <person name="Chu W."/>
            <person name="Stover N.A."/>
            <person name="Gregory B.D."/>
            <person name="Nowacki M."/>
            <person name="Derisi J."/>
            <person name="Roy S.W."/>
            <person name="Marshall W.F."/>
            <person name="Sood P."/>
        </authorList>
    </citation>
    <scope>NUCLEOTIDE SEQUENCE [LARGE SCALE GENOMIC DNA]</scope>
    <source>
        <strain evidence="3">WM001</strain>
    </source>
</reference>
<evidence type="ECO:0000259" key="2">
    <source>
        <dbReference type="PROSITE" id="PS50102"/>
    </source>
</evidence>
<dbReference type="Proteomes" id="UP000187209">
    <property type="component" value="Unassembled WGS sequence"/>
</dbReference>
<dbReference type="Pfam" id="PF00076">
    <property type="entry name" value="RRM_1"/>
    <property type="match status" value="1"/>
</dbReference>
<keyword evidence="1" id="KW-0694">RNA-binding</keyword>
<dbReference type="InterPro" id="IPR000504">
    <property type="entry name" value="RRM_dom"/>
</dbReference>
<dbReference type="InterPro" id="IPR035979">
    <property type="entry name" value="RBD_domain_sf"/>
</dbReference>
<dbReference type="PANTHER" id="PTHR45735">
    <property type="entry name" value="CLEAVAGE STIMULATION FACTOR SUBUNIT 2"/>
    <property type="match status" value="1"/>
</dbReference>
<name>A0A1R2CGA2_9CILI</name>
<protein>
    <recommendedName>
        <fullName evidence="2">RRM domain-containing protein</fullName>
    </recommendedName>
</protein>
<keyword evidence="4" id="KW-1185">Reference proteome</keyword>
<dbReference type="PROSITE" id="PS50102">
    <property type="entry name" value="RRM"/>
    <property type="match status" value="1"/>
</dbReference>
<dbReference type="SUPFAM" id="SSF54928">
    <property type="entry name" value="RNA-binding domain, RBD"/>
    <property type="match status" value="1"/>
</dbReference>
<dbReference type="GO" id="GO:0003729">
    <property type="term" value="F:mRNA binding"/>
    <property type="evidence" value="ECO:0007669"/>
    <property type="project" value="TreeGrafter"/>
</dbReference>
<dbReference type="PANTHER" id="PTHR45735:SF2">
    <property type="entry name" value="CLEAVAGE STIMULATION FACTOR SUBUNIT 2"/>
    <property type="match status" value="1"/>
</dbReference>
<dbReference type="CDD" id="cd12398">
    <property type="entry name" value="RRM_CSTF2_RNA15_like"/>
    <property type="match status" value="1"/>
</dbReference>
<evidence type="ECO:0000313" key="4">
    <source>
        <dbReference type="Proteomes" id="UP000187209"/>
    </source>
</evidence>
<dbReference type="InterPro" id="IPR012677">
    <property type="entry name" value="Nucleotide-bd_a/b_plait_sf"/>
</dbReference>
<dbReference type="EMBL" id="MPUH01000163">
    <property type="protein sequence ID" value="OMJ87966.1"/>
    <property type="molecule type" value="Genomic_DNA"/>
</dbReference>
<proteinExistence type="predicted"/>
<comment type="caution">
    <text evidence="3">The sequence shown here is derived from an EMBL/GenBank/DDBJ whole genome shotgun (WGS) entry which is preliminary data.</text>
</comment>